<protein>
    <submittedName>
        <fullName evidence="3">Cupin domain-containing protein</fullName>
    </submittedName>
</protein>
<dbReference type="SUPFAM" id="SSF51182">
    <property type="entry name" value="RmlC-like cupins"/>
    <property type="match status" value="1"/>
</dbReference>
<dbReference type="InterPro" id="IPR013096">
    <property type="entry name" value="Cupin_2"/>
</dbReference>
<name>A0ABD6CWE3_9EURY</name>
<dbReference type="EMBL" id="JBHUDL010000009">
    <property type="protein sequence ID" value="MFD1633487.1"/>
    <property type="molecule type" value="Genomic_DNA"/>
</dbReference>
<dbReference type="AlphaFoldDB" id="A0ABD6CWE3"/>
<dbReference type="InterPro" id="IPR011051">
    <property type="entry name" value="RmlC_Cupin_sf"/>
</dbReference>
<organism evidence="3 4">
    <name type="scientific">Haloplanus ruber</name>
    <dbReference type="NCBI Taxonomy" id="869892"/>
    <lineage>
        <taxon>Archaea</taxon>
        <taxon>Methanobacteriati</taxon>
        <taxon>Methanobacteriota</taxon>
        <taxon>Stenosarchaea group</taxon>
        <taxon>Halobacteria</taxon>
        <taxon>Halobacteriales</taxon>
        <taxon>Haloferacaceae</taxon>
        <taxon>Haloplanus</taxon>
    </lineage>
</organism>
<dbReference type="Proteomes" id="UP001597075">
    <property type="component" value="Unassembled WGS sequence"/>
</dbReference>
<dbReference type="Gene3D" id="2.60.120.10">
    <property type="entry name" value="Jelly Rolls"/>
    <property type="match status" value="1"/>
</dbReference>
<feature type="domain" description="Cupin type-2" evidence="2">
    <location>
        <begin position="116"/>
        <end position="163"/>
    </location>
</feature>
<sequence length="187" mass="21045">MTFDRPFFTRHEPVRQGTFPLARPTVGYGLRVRARITADRRAADRTPTCQRRAGDRPTPDPGSRLSDRRHARPASRRTPTICHPHLMTTIHDLQELDGQPHANVFPDREPKTVRLSLDADESVPAHSHPGRDIVLYLVEGRIELCLDDQSHEMTAGEVARFEGERDIEPRAVEPSVALIVLSPRADA</sequence>
<evidence type="ECO:0000256" key="1">
    <source>
        <dbReference type="SAM" id="MobiDB-lite"/>
    </source>
</evidence>
<reference evidence="3 4" key="1">
    <citation type="journal article" date="2019" name="Int. J. Syst. Evol. Microbiol.">
        <title>The Global Catalogue of Microorganisms (GCM) 10K type strain sequencing project: providing services to taxonomists for standard genome sequencing and annotation.</title>
        <authorList>
            <consortium name="The Broad Institute Genomics Platform"/>
            <consortium name="The Broad Institute Genome Sequencing Center for Infectious Disease"/>
            <person name="Wu L."/>
            <person name="Ma J."/>
        </authorList>
    </citation>
    <scope>NUCLEOTIDE SEQUENCE [LARGE SCALE GENOMIC DNA]</scope>
    <source>
        <strain evidence="3 4">CGMCC 1.10594</strain>
    </source>
</reference>
<proteinExistence type="predicted"/>
<accession>A0ABD6CWE3</accession>
<comment type="caution">
    <text evidence="3">The sequence shown here is derived from an EMBL/GenBank/DDBJ whole genome shotgun (WGS) entry which is preliminary data.</text>
</comment>
<dbReference type="InterPro" id="IPR014710">
    <property type="entry name" value="RmlC-like_jellyroll"/>
</dbReference>
<dbReference type="Pfam" id="PF07883">
    <property type="entry name" value="Cupin_2"/>
    <property type="match status" value="1"/>
</dbReference>
<evidence type="ECO:0000313" key="4">
    <source>
        <dbReference type="Proteomes" id="UP001597075"/>
    </source>
</evidence>
<dbReference type="RefSeq" id="WP_256405632.1">
    <property type="nucleotide sequence ID" value="NZ_CP187151.1"/>
</dbReference>
<gene>
    <name evidence="3" type="ORF">ACFSBJ_07020</name>
</gene>
<keyword evidence="4" id="KW-1185">Reference proteome</keyword>
<evidence type="ECO:0000313" key="3">
    <source>
        <dbReference type="EMBL" id="MFD1633487.1"/>
    </source>
</evidence>
<feature type="region of interest" description="Disordered" evidence="1">
    <location>
        <begin position="38"/>
        <end position="81"/>
    </location>
</feature>
<evidence type="ECO:0000259" key="2">
    <source>
        <dbReference type="Pfam" id="PF07883"/>
    </source>
</evidence>